<evidence type="ECO:0000313" key="1">
    <source>
        <dbReference type="EMBL" id="ARJ68490.1"/>
    </source>
</evidence>
<dbReference type="Proteomes" id="UP000193017">
    <property type="component" value="Chromosome"/>
</dbReference>
<evidence type="ECO:0000313" key="2">
    <source>
        <dbReference type="Proteomes" id="UP000193017"/>
    </source>
</evidence>
<dbReference type="KEGG" id="pcon:B0A89_01340"/>
<dbReference type="EMBL" id="CP020612">
    <property type="protein sequence ID" value="ARJ68490.1"/>
    <property type="molecule type" value="Genomic_DNA"/>
</dbReference>
<keyword evidence="2" id="KW-1185">Reference proteome</keyword>
<dbReference type="STRING" id="1945662.B0A89_01340"/>
<name>A0A1W6CUG0_9RHOB</name>
<organism evidence="1 2">
    <name type="scientific">Paracoccus contaminans</name>
    <dbReference type="NCBI Taxonomy" id="1945662"/>
    <lineage>
        <taxon>Bacteria</taxon>
        <taxon>Pseudomonadati</taxon>
        <taxon>Pseudomonadota</taxon>
        <taxon>Alphaproteobacteria</taxon>
        <taxon>Rhodobacterales</taxon>
        <taxon>Paracoccaceae</taxon>
        <taxon>Paracoccus</taxon>
    </lineage>
</organism>
<accession>A0A1W6CUG0</accession>
<reference evidence="1 2" key="1">
    <citation type="submission" date="2017-03" db="EMBL/GenBank/DDBJ databases">
        <title>Genome sequence of Paracoccus contaminans isolated from a water microcosm.</title>
        <authorList>
            <person name="Aurass P."/>
            <person name="Karste S."/>
            <person name="Trost E."/>
            <person name="Glaeser S.P."/>
            <person name="Kaempfer P."/>
            <person name="Flieger A."/>
        </authorList>
    </citation>
    <scope>NUCLEOTIDE SEQUENCE [LARGE SCALE GENOMIC DNA]</scope>
    <source>
        <strain evidence="2">RKI 16-01929T\LMG 29738T\CCM 8701T\CIP 111112T</strain>
    </source>
</reference>
<protein>
    <submittedName>
        <fullName evidence="1">Uncharacterized protein</fullName>
    </submittedName>
</protein>
<gene>
    <name evidence="1" type="ORF">B0A89_01340</name>
</gene>
<dbReference type="AlphaFoldDB" id="A0A1W6CUG0"/>
<proteinExistence type="predicted"/>
<sequence>MVGRAGGYGVPQGFGSYYQVEDCRTGATLDLTKSRIGYTDAGEVKGPDRAKEVETVRKILLAGRVKDLAALDQLARRNPISTMAADRPGTESCGCAAFYPDLRGGKAPYVTAR</sequence>